<evidence type="ECO:0000259" key="2">
    <source>
        <dbReference type="Pfam" id="PF00931"/>
    </source>
</evidence>
<keyword evidence="4" id="KW-1185">Reference proteome</keyword>
<organism evidence="3 4">
    <name type="scientific">Cercophora samala</name>
    <dbReference type="NCBI Taxonomy" id="330535"/>
    <lineage>
        <taxon>Eukaryota</taxon>
        <taxon>Fungi</taxon>
        <taxon>Dikarya</taxon>
        <taxon>Ascomycota</taxon>
        <taxon>Pezizomycotina</taxon>
        <taxon>Sordariomycetes</taxon>
        <taxon>Sordariomycetidae</taxon>
        <taxon>Sordariales</taxon>
        <taxon>Lasiosphaeriaceae</taxon>
        <taxon>Cercophora</taxon>
    </lineage>
</organism>
<reference evidence="3" key="1">
    <citation type="submission" date="2023-06" db="EMBL/GenBank/DDBJ databases">
        <title>Genome-scale phylogeny and comparative genomics of the fungal order Sordariales.</title>
        <authorList>
            <consortium name="Lawrence Berkeley National Laboratory"/>
            <person name="Hensen N."/>
            <person name="Bonometti L."/>
            <person name="Westerberg I."/>
            <person name="Brannstrom I.O."/>
            <person name="Guillou S."/>
            <person name="Cros-Aarteil S."/>
            <person name="Calhoun S."/>
            <person name="Haridas S."/>
            <person name="Kuo A."/>
            <person name="Mondo S."/>
            <person name="Pangilinan J."/>
            <person name="Riley R."/>
            <person name="Labutti K."/>
            <person name="Andreopoulos B."/>
            <person name="Lipzen A."/>
            <person name="Chen C."/>
            <person name="Yanf M."/>
            <person name="Daum C."/>
            <person name="Ng V."/>
            <person name="Clum A."/>
            <person name="Steindorff A."/>
            <person name="Ohm R."/>
            <person name="Martin F."/>
            <person name="Silar P."/>
            <person name="Natvig D."/>
            <person name="Lalanne C."/>
            <person name="Gautier V."/>
            <person name="Ament-Velasquez S.L."/>
            <person name="Kruys A."/>
            <person name="Hutchinson M.I."/>
            <person name="Powell A.J."/>
            <person name="Barry K."/>
            <person name="Miller A.N."/>
            <person name="Grigoriev I.V."/>
            <person name="Debuchy R."/>
            <person name="Gladieux P."/>
            <person name="Thoren M.H."/>
            <person name="Johannesson H."/>
        </authorList>
    </citation>
    <scope>NUCLEOTIDE SEQUENCE</scope>
    <source>
        <strain evidence="3">CBS 307.81</strain>
    </source>
</reference>
<dbReference type="Pfam" id="PF00931">
    <property type="entry name" value="NB-ARC"/>
    <property type="match status" value="1"/>
</dbReference>
<dbReference type="InterPro" id="IPR019734">
    <property type="entry name" value="TPR_rpt"/>
</dbReference>
<dbReference type="PANTHER" id="PTHR47691">
    <property type="entry name" value="REGULATOR-RELATED"/>
    <property type="match status" value="1"/>
</dbReference>
<feature type="compositionally biased region" description="Basic and acidic residues" evidence="1">
    <location>
        <begin position="204"/>
        <end position="233"/>
    </location>
</feature>
<dbReference type="SUPFAM" id="SSF48452">
    <property type="entry name" value="TPR-like"/>
    <property type="match status" value="2"/>
</dbReference>
<evidence type="ECO:0000313" key="3">
    <source>
        <dbReference type="EMBL" id="KAK0672534.1"/>
    </source>
</evidence>
<evidence type="ECO:0000256" key="1">
    <source>
        <dbReference type="SAM" id="MobiDB-lite"/>
    </source>
</evidence>
<feature type="region of interest" description="Disordered" evidence="1">
    <location>
        <begin position="428"/>
        <end position="449"/>
    </location>
</feature>
<feature type="domain" description="NB-ARC" evidence="2">
    <location>
        <begin position="268"/>
        <end position="420"/>
    </location>
</feature>
<dbReference type="Gene3D" id="3.40.50.300">
    <property type="entry name" value="P-loop containing nucleotide triphosphate hydrolases"/>
    <property type="match status" value="1"/>
</dbReference>
<accession>A0AA39ZK53</accession>
<feature type="region of interest" description="Disordered" evidence="1">
    <location>
        <begin position="203"/>
        <end position="233"/>
    </location>
</feature>
<comment type="caution">
    <text evidence="3">The sequence shown here is derived from an EMBL/GenBank/DDBJ whole genome shotgun (WGS) entry which is preliminary data.</text>
</comment>
<dbReference type="InterPro" id="IPR002182">
    <property type="entry name" value="NB-ARC"/>
</dbReference>
<feature type="region of interest" description="Disordered" evidence="1">
    <location>
        <begin position="953"/>
        <end position="977"/>
    </location>
</feature>
<dbReference type="AlphaFoldDB" id="A0AA39ZK53"/>
<dbReference type="SMART" id="SM00028">
    <property type="entry name" value="TPR"/>
    <property type="match status" value="4"/>
</dbReference>
<name>A0AA39ZK53_9PEZI</name>
<proteinExistence type="predicted"/>
<evidence type="ECO:0000313" key="4">
    <source>
        <dbReference type="Proteomes" id="UP001174997"/>
    </source>
</evidence>
<dbReference type="InterPro" id="IPR027417">
    <property type="entry name" value="P-loop_NTPase"/>
</dbReference>
<sequence length="1144" mass="128822">MPTNHDSPSGTSVRHLHNTGVISSVDTVVVFGSQLLKAYYQDPFTEPYVAKIKDIFNQWKTETNVTTKALHNRIRECVEEQYENPGFHHVLTELAFLDIRKNHRGTSSDIVPFSLNNASMHDYLPLWGSSDLVVARDVQVTQTHQLHGLFFKLLRRIYTNPQVSNLIGRFDECYKAAVKEAETLKDPGQESLKRVVLTHVNKALRNDNKDQTASGRLERQKNKEKLGGDSKPQRDIPFQRNIHFVRRNDLQERLDAALQIKAERPEGHIRIALVGRGGCGKTQLAVETAYNSPQNYHVFWVNGSSEENFMTSYSKIALHLGQGSESMDNLQACLKVKDWLDSEESGAWRIFVDELDDWRSDSLQKLLHDILPVRRGAIILTSRDRSLKGGELLRNGFVLDASTMQEDDAKELVQRLAAAKDIPDLAITDDSKESASDTQEAQNESGEPRIPSDVEVLLKELEYLPLAIYQAVGYIGEKSKTIKRYLEILKGNDNFTFDSISEGVLQTWISSFQTIRRQSSNAWKILHTMSYLDHSGIAEDILIGHSNDSSVFSAGKTFDDAIGVLITYGLVSCQESSEVPLRRSYSLHQYTSLIANKWLANEDPTACREAFDLALSVITNCFTPYITSSFLYQPDTFNTCCEVLPHASSILRERSWLANITSSPLSEFKRWVLAFESGKLSFLRGNQQVAELRMAFCYDYCQKSGGPAERTIQTVIGLGMIKCDKGEYDEALMHYREAEAIIDANPTNEFCLALRSTVLLNQGKVYRDCGDYVKAESLYQLALDKISSTADPLLRRETELQISSCHANVLGTRTEALPEALAIFDRIILEWGRFNKGATNDQRVLNLEHGKASILARRGQFAEALTVFDKVILGTAANLGEKHRKTLLMRLDRAAALSDRGSLQDLQTAEEQLRQILDDQVLTLGLAETHSNVIATNHNLAVALARHAMALKQEERREEQSTTQDRGKQSGKSEEAISKRGEALNLINKVLGLWNDRRRDLQLVTENTGALPASYQDYHAALKTRADILRDQGNWEGAIEAYEELLGELQGHAHGQGKLDDKFLEAHVLLCQADIYLYHANDHDKARDCLDNERLEWVRKGTLEAGFLVKSFKELDNCARQRRSAGTYGWWSVSCLGTRKKDMG</sequence>
<gene>
    <name evidence="3" type="ORF">QBC41DRAFT_370984</name>
</gene>
<dbReference type="SUPFAM" id="SSF52540">
    <property type="entry name" value="P-loop containing nucleoside triphosphate hydrolases"/>
    <property type="match status" value="1"/>
</dbReference>
<dbReference type="EMBL" id="JAULSY010000012">
    <property type="protein sequence ID" value="KAK0672534.1"/>
    <property type="molecule type" value="Genomic_DNA"/>
</dbReference>
<dbReference type="PANTHER" id="PTHR47691:SF3">
    <property type="entry name" value="HTH-TYPE TRANSCRIPTIONAL REGULATOR RV0890C-RELATED"/>
    <property type="match status" value="1"/>
</dbReference>
<dbReference type="Pfam" id="PF13176">
    <property type="entry name" value="TPR_7"/>
    <property type="match status" value="1"/>
</dbReference>
<dbReference type="Gene3D" id="1.25.40.10">
    <property type="entry name" value="Tetratricopeptide repeat domain"/>
    <property type="match status" value="2"/>
</dbReference>
<dbReference type="Proteomes" id="UP001174997">
    <property type="component" value="Unassembled WGS sequence"/>
</dbReference>
<feature type="compositionally biased region" description="Polar residues" evidence="1">
    <location>
        <begin position="436"/>
        <end position="445"/>
    </location>
</feature>
<dbReference type="InterPro" id="IPR011990">
    <property type="entry name" value="TPR-like_helical_dom_sf"/>
</dbReference>
<protein>
    <recommendedName>
        <fullName evidence="2">NB-ARC domain-containing protein</fullName>
    </recommendedName>
</protein>
<dbReference type="GO" id="GO:0043531">
    <property type="term" value="F:ADP binding"/>
    <property type="evidence" value="ECO:0007669"/>
    <property type="project" value="InterPro"/>
</dbReference>